<dbReference type="PANTHER" id="PTHR45778:SF7">
    <property type="entry name" value="PURPLE ACID PHOSPHATASE"/>
    <property type="match status" value="1"/>
</dbReference>
<keyword evidence="7" id="KW-0472">Membrane</keyword>
<evidence type="ECO:0000313" key="11">
    <source>
        <dbReference type="EMBL" id="CAD9322943.1"/>
    </source>
</evidence>
<name>A0A6U3QJ15_9STRA</name>
<dbReference type="Gene3D" id="3.60.21.10">
    <property type="match status" value="1"/>
</dbReference>
<dbReference type="Pfam" id="PF00149">
    <property type="entry name" value="Metallophos"/>
    <property type="match status" value="1"/>
</dbReference>
<feature type="domain" description="Purple acid phosphatase N-terminal" evidence="10">
    <location>
        <begin position="299"/>
        <end position="409"/>
    </location>
</feature>
<sequence length="730" mass="81727">MKNQKEIVAESVDETSHLLNCEEGQTKRVENKIFESEHDRSRRNLTKTLSICFTLAIFISYSVSFVRPPVKLKEQKHHLYEKKGHHDHTIPSLLSIRKRKDGTYANSAKNKLYERMKVSDFVLEGLDVGTHGTESRLLKKHAKDTVVQLAVIDTDGPSLSLSADPIVGVAFHDQLQVSWSGGTGEHAIEINDHDVLAMYCPANESDPRKFRDAATIKEARATTQWVLQEKVDLDTLIIEAFPIVREETCEFRLYTRETITADDIESYVGISAEEQERSYRFTLAAATGAFTLKDAMYAPTSLHLAFAHDQSEMVAHFNTGAEGTPIVRYGTSKKHLTSIATGSSTTYTASDLCQAPANLEEPGKFTHPGQLHSVTMKGLEPDTKYHYMVGIQSEKSNQMLWSDIQQFQTAPVVGSSEEPFSYVVYADQGGPGYGMSKGADRVTRRMITEMKENNIRSVHHFGDLSYSNGAAHMWDTWSDMVSKFAATIPLMIGVGNHEYDHTDGGGAGRDPSGVTTPWGYLPEWGNFGTDSRGECGIPVSNRFVMPQSEGSNGVYWYSFDYGTVHTVMISSEHDMSQGSEQYAWLENDLKNVDRTVTPWVIVESHRPLYNSADVPDNNRVGIAMRDQIEDLMYETDVDLVLSGHYHAYLRTCDGLYKSQCNNGGPMHITVGSAGAELDTVGLYDQEWTSFYSREWGYGRITVANETALHWEFVADENGLVRDELWIMKES</sequence>
<feature type="domain" description="Calcineurin-like phosphoesterase" evidence="8">
    <location>
        <begin position="443"/>
        <end position="648"/>
    </location>
</feature>
<keyword evidence="7" id="KW-1133">Transmembrane helix</keyword>
<dbReference type="InterPro" id="IPR004843">
    <property type="entry name" value="Calcineurin-like_PHP"/>
</dbReference>
<gene>
    <name evidence="11" type="ORF">DBRI1063_LOCUS7288</name>
</gene>
<dbReference type="Pfam" id="PF14008">
    <property type="entry name" value="Metallophos_C"/>
    <property type="match status" value="1"/>
</dbReference>
<feature type="domain" description="Purple acid phosphatase C-terminal" evidence="9">
    <location>
        <begin position="664"/>
        <end position="723"/>
    </location>
</feature>
<organism evidence="11">
    <name type="scientific">Ditylum brightwellii</name>
    <dbReference type="NCBI Taxonomy" id="49249"/>
    <lineage>
        <taxon>Eukaryota</taxon>
        <taxon>Sar</taxon>
        <taxon>Stramenopiles</taxon>
        <taxon>Ochrophyta</taxon>
        <taxon>Bacillariophyta</taxon>
        <taxon>Mediophyceae</taxon>
        <taxon>Lithodesmiophycidae</taxon>
        <taxon>Lithodesmiales</taxon>
        <taxon>Lithodesmiaceae</taxon>
        <taxon>Ditylum</taxon>
    </lineage>
</organism>
<dbReference type="Gene3D" id="2.60.40.380">
    <property type="entry name" value="Purple acid phosphatase-like, N-terminal"/>
    <property type="match status" value="1"/>
</dbReference>
<comment type="subunit">
    <text evidence="2">Homodimer.</text>
</comment>
<keyword evidence="7" id="KW-0812">Transmembrane</keyword>
<dbReference type="InterPro" id="IPR025733">
    <property type="entry name" value="PAPs_C"/>
</dbReference>
<evidence type="ECO:0000259" key="8">
    <source>
        <dbReference type="Pfam" id="PF00149"/>
    </source>
</evidence>
<dbReference type="PANTHER" id="PTHR45778">
    <property type="entry name" value="PURPLE ACID PHOSPHATASE-RELATED"/>
    <property type="match status" value="1"/>
</dbReference>
<dbReference type="EC" id="3.1.3.2" evidence="6"/>
<dbReference type="Pfam" id="PF16656">
    <property type="entry name" value="Pur_ac_phosph_N"/>
    <property type="match status" value="1"/>
</dbReference>
<evidence type="ECO:0000256" key="3">
    <source>
        <dbReference type="ARBA" id="ARBA00022525"/>
    </source>
</evidence>
<dbReference type="InterPro" id="IPR015914">
    <property type="entry name" value="PAPs_N"/>
</dbReference>
<dbReference type="InterPro" id="IPR029052">
    <property type="entry name" value="Metallo-depent_PP-like"/>
</dbReference>
<evidence type="ECO:0000256" key="2">
    <source>
        <dbReference type="ARBA" id="ARBA00011738"/>
    </source>
</evidence>
<dbReference type="SUPFAM" id="SSF49363">
    <property type="entry name" value="Purple acid phosphatase, N-terminal domain"/>
    <property type="match status" value="1"/>
</dbReference>
<dbReference type="AlphaFoldDB" id="A0A6U3QJ15"/>
<dbReference type="CDD" id="cd00839">
    <property type="entry name" value="MPP_PAPs"/>
    <property type="match status" value="1"/>
</dbReference>
<reference evidence="11" key="1">
    <citation type="submission" date="2021-01" db="EMBL/GenBank/DDBJ databases">
        <authorList>
            <person name="Corre E."/>
            <person name="Pelletier E."/>
            <person name="Niang G."/>
            <person name="Scheremetjew M."/>
            <person name="Finn R."/>
            <person name="Kale V."/>
            <person name="Holt S."/>
            <person name="Cochrane G."/>
            <person name="Meng A."/>
            <person name="Brown T."/>
            <person name="Cohen L."/>
        </authorList>
    </citation>
    <scope>NUCLEOTIDE SEQUENCE</scope>
    <source>
        <strain evidence="11">Pop2</strain>
    </source>
</reference>
<comment type="subcellular location">
    <subcellularLocation>
        <location evidence="1">Secreted</location>
    </subcellularLocation>
</comment>
<dbReference type="InterPro" id="IPR041792">
    <property type="entry name" value="MPP_PAP"/>
</dbReference>
<dbReference type="EMBL" id="HBGN01011439">
    <property type="protein sequence ID" value="CAD9322943.1"/>
    <property type="molecule type" value="Transcribed_RNA"/>
</dbReference>
<evidence type="ECO:0000256" key="7">
    <source>
        <dbReference type="SAM" id="Phobius"/>
    </source>
</evidence>
<comment type="catalytic activity">
    <reaction evidence="6">
        <text>a phosphate monoester + H2O = an alcohol + phosphate</text>
        <dbReference type="Rhea" id="RHEA:15017"/>
        <dbReference type="ChEBI" id="CHEBI:15377"/>
        <dbReference type="ChEBI" id="CHEBI:30879"/>
        <dbReference type="ChEBI" id="CHEBI:43474"/>
        <dbReference type="ChEBI" id="CHEBI:67140"/>
        <dbReference type="EC" id="3.1.3.2"/>
    </reaction>
</comment>
<protein>
    <recommendedName>
        <fullName evidence="6">Purple acid phosphatase</fullName>
        <ecNumber evidence="6">3.1.3.2</ecNumber>
    </recommendedName>
</protein>
<keyword evidence="6" id="KW-0378">Hydrolase</keyword>
<keyword evidence="4" id="KW-0732">Signal</keyword>
<evidence type="ECO:0000259" key="10">
    <source>
        <dbReference type="Pfam" id="PF16656"/>
    </source>
</evidence>
<feature type="transmembrane region" description="Helical" evidence="7">
    <location>
        <begin position="48"/>
        <end position="66"/>
    </location>
</feature>
<evidence type="ECO:0000259" key="9">
    <source>
        <dbReference type="Pfam" id="PF14008"/>
    </source>
</evidence>
<comment type="similarity">
    <text evidence="6">Belongs to the metallophosphoesterase superfamily. Purple acid phosphatase family.</text>
</comment>
<evidence type="ECO:0000256" key="4">
    <source>
        <dbReference type="ARBA" id="ARBA00022729"/>
    </source>
</evidence>
<dbReference type="InterPro" id="IPR008963">
    <property type="entry name" value="Purple_acid_Pase-like_N"/>
</dbReference>
<dbReference type="GO" id="GO:0046872">
    <property type="term" value="F:metal ion binding"/>
    <property type="evidence" value="ECO:0007669"/>
    <property type="project" value="InterPro"/>
</dbReference>
<dbReference type="SUPFAM" id="SSF56300">
    <property type="entry name" value="Metallo-dependent phosphatases"/>
    <property type="match status" value="1"/>
</dbReference>
<keyword evidence="3" id="KW-0964">Secreted</keyword>
<evidence type="ECO:0000256" key="6">
    <source>
        <dbReference type="RuleBase" id="RU361203"/>
    </source>
</evidence>
<evidence type="ECO:0000256" key="1">
    <source>
        <dbReference type="ARBA" id="ARBA00004613"/>
    </source>
</evidence>
<dbReference type="GO" id="GO:0003993">
    <property type="term" value="F:acid phosphatase activity"/>
    <property type="evidence" value="ECO:0007669"/>
    <property type="project" value="UniProtKB-EC"/>
</dbReference>
<keyword evidence="5" id="KW-0325">Glycoprotein</keyword>
<dbReference type="GO" id="GO:0005576">
    <property type="term" value="C:extracellular region"/>
    <property type="evidence" value="ECO:0007669"/>
    <property type="project" value="UniProtKB-SubCell"/>
</dbReference>
<evidence type="ECO:0000256" key="5">
    <source>
        <dbReference type="ARBA" id="ARBA00023180"/>
    </source>
</evidence>
<proteinExistence type="inferred from homology"/>
<accession>A0A6U3QJ15</accession>